<name>A0ABU0SIK5_9ACTN</name>
<dbReference type="SUPFAM" id="SSF53335">
    <property type="entry name" value="S-adenosyl-L-methionine-dependent methyltransferases"/>
    <property type="match status" value="1"/>
</dbReference>
<feature type="domain" description="Methyltransferase type 11" evidence="5">
    <location>
        <begin position="49"/>
        <end position="138"/>
    </location>
</feature>
<organism evidence="6 7">
    <name type="scientific">Streptomyces umbrinus</name>
    <dbReference type="NCBI Taxonomy" id="67370"/>
    <lineage>
        <taxon>Bacteria</taxon>
        <taxon>Bacillati</taxon>
        <taxon>Actinomycetota</taxon>
        <taxon>Actinomycetes</taxon>
        <taxon>Kitasatosporales</taxon>
        <taxon>Streptomycetaceae</taxon>
        <taxon>Streptomyces</taxon>
        <taxon>Streptomyces phaeochromogenes group</taxon>
    </lineage>
</organism>
<protein>
    <submittedName>
        <fullName evidence="6">SAM-dependent methyltransferase</fullName>
    </submittedName>
</protein>
<comment type="caution">
    <text evidence="6">The sequence shown here is derived from an EMBL/GenBank/DDBJ whole genome shotgun (WGS) entry which is preliminary data.</text>
</comment>
<dbReference type="InterPro" id="IPR013216">
    <property type="entry name" value="Methyltransf_11"/>
</dbReference>
<evidence type="ECO:0000313" key="7">
    <source>
        <dbReference type="Proteomes" id="UP001230328"/>
    </source>
</evidence>
<comment type="similarity">
    <text evidence="1">Belongs to the methyltransferase superfamily.</text>
</comment>
<evidence type="ECO:0000256" key="3">
    <source>
        <dbReference type="ARBA" id="ARBA00022679"/>
    </source>
</evidence>
<sequence length="275" mass="29935">MALHANQPRALSFDSVAAQYAATRPDYPPALFDAVEELAGRPLAGADVLDCGAGTGIATRLLRERGAHVVAMEPGAGMAAELRRAEPEVPLVRGEGNRLPFAAGSFDVIAYAQAWHWTDPARSAPEALRVLRPHGVLALWWNQADTRVPWVAAEEDRLAPFTRGFPTTVAELFAPFPVRVDTREITWSRRITVEEHIRNLATHSHFVVMDPTERAELLGANRTALAGLFPDGELNEPYRCGLTVVRAAATAQARSEPGSRGHEGSHTHVHVRTAK</sequence>
<dbReference type="PANTHER" id="PTHR44942">
    <property type="entry name" value="METHYLTRANSF_11 DOMAIN-CONTAINING PROTEIN"/>
    <property type="match status" value="1"/>
</dbReference>
<evidence type="ECO:0000256" key="2">
    <source>
        <dbReference type="ARBA" id="ARBA00022603"/>
    </source>
</evidence>
<evidence type="ECO:0000259" key="5">
    <source>
        <dbReference type="Pfam" id="PF08241"/>
    </source>
</evidence>
<dbReference type="InterPro" id="IPR029063">
    <property type="entry name" value="SAM-dependent_MTases_sf"/>
</dbReference>
<dbReference type="GO" id="GO:0008168">
    <property type="term" value="F:methyltransferase activity"/>
    <property type="evidence" value="ECO:0007669"/>
    <property type="project" value="UniProtKB-KW"/>
</dbReference>
<reference evidence="6 7" key="1">
    <citation type="submission" date="2023-07" db="EMBL/GenBank/DDBJ databases">
        <title>Comparative genomics of wheat-associated soil bacteria to identify genetic determinants of phenazine resistance.</title>
        <authorList>
            <person name="Mouncey N."/>
        </authorList>
    </citation>
    <scope>NUCLEOTIDE SEQUENCE [LARGE SCALE GENOMIC DNA]</scope>
    <source>
        <strain evidence="6 7">V2I4</strain>
    </source>
</reference>
<feature type="region of interest" description="Disordered" evidence="4">
    <location>
        <begin position="251"/>
        <end position="275"/>
    </location>
</feature>
<dbReference type="Proteomes" id="UP001230328">
    <property type="component" value="Unassembled WGS sequence"/>
</dbReference>
<dbReference type="GO" id="GO:0016787">
    <property type="term" value="F:hydrolase activity"/>
    <property type="evidence" value="ECO:0007669"/>
    <property type="project" value="UniProtKB-KW"/>
</dbReference>
<proteinExistence type="inferred from homology"/>
<keyword evidence="2 6" id="KW-0489">Methyltransferase</keyword>
<evidence type="ECO:0000256" key="4">
    <source>
        <dbReference type="SAM" id="MobiDB-lite"/>
    </source>
</evidence>
<keyword evidence="7" id="KW-1185">Reference proteome</keyword>
<dbReference type="RefSeq" id="WP_307518415.1">
    <property type="nucleotide sequence ID" value="NZ_JAUSZI010000002.1"/>
</dbReference>
<keyword evidence="3" id="KW-0808">Transferase</keyword>
<feature type="compositionally biased region" description="Basic and acidic residues" evidence="4">
    <location>
        <begin position="257"/>
        <end position="266"/>
    </location>
</feature>
<dbReference type="InterPro" id="IPR051052">
    <property type="entry name" value="Diverse_substrate_MTase"/>
</dbReference>
<dbReference type="GO" id="GO:0032259">
    <property type="term" value="P:methylation"/>
    <property type="evidence" value="ECO:0007669"/>
    <property type="project" value="UniProtKB-KW"/>
</dbReference>
<dbReference type="Pfam" id="PF08241">
    <property type="entry name" value="Methyltransf_11"/>
    <property type="match status" value="1"/>
</dbReference>
<gene>
    <name evidence="6" type="ORF">QF035_000987</name>
</gene>
<dbReference type="EMBL" id="JAUSZI010000002">
    <property type="protein sequence ID" value="MDQ1023405.1"/>
    <property type="molecule type" value="Genomic_DNA"/>
</dbReference>
<dbReference type="CDD" id="cd02440">
    <property type="entry name" value="AdoMet_MTases"/>
    <property type="match status" value="1"/>
</dbReference>
<evidence type="ECO:0000256" key="1">
    <source>
        <dbReference type="ARBA" id="ARBA00008361"/>
    </source>
</evidence>
<evidence type="ECO:0000313" key="6">
    <source>
        <dbReference type="EMBL" id="MDQ1023405.1"/>
    </source>
</evidence>
<dbReference type="Gene3D" id="3.40.50.150">
    <property type="entry name" value="Vaccinia Virus protein VP39"/>
    <property type="match status" value="1"/>
</dbReference>
<accession>A0ABU0SIK5</accession>
<dbReference type="PANTHER" id="PTHR44942:SF4">
    <property type="entry name" value="METHYLTRANSFERASE TYPE 11 DOMAIN-CONTAINING PROTEIN"/>
    <property type="match status" value="1"/>
</dbReference>
<keyword evidence="6" id="KW-0378">Hydrolase</keyword>